<dbReference type="STRING" id="428993.SAMN06296058_2393"/>
<feature type="transmembrane region" description="Helical" evidence="6">
    <location>
        <begin position="39"/>
        <end position="58"/>
    </location>
</feature>
<dbReference type="RefSeq" id="WP_079724759.1">
    <property type="nucleotide sequence ID" value="NZ_BMCL01000001.1"/>
</dbReference>
<reference evidence="7 8" key="1">
    <citation type="submission" date="2017-02" db="EMBL/GenBank/DDBJ databases">
        <authorList>
            <person name="Peterson S.W."/>
        </authorList>
    </citation>
    <scope>NUCLEOTIDE SEQUENCE [LARGE SCALE GENOMIC DNA]</scope>
    <source>
        <strain evidence="7 8">P15</strain>
    </source>
</reference>
<keyword evidence="2" id="KW-1003">Cell membrane</keyword>
<keyword evidence="8" id="KW-1185">Reference proteome</keyword>
<gene>
    <name evidence="7" type="ORF">SAMN06296058_2393</name>
</gene>
<dbReference type="EMBL" id="FUZV01000002">
    <property type="protein sequence ID" value="SKC74333.1"/>
    <property type="molecule type" value="Genomic_DNA"/>
</dbReference>
<protein>
    <recommendedName>
        <fullName evidence="9">Lysylphosphatidylglycerol synthase TM region</fullName>
    </recommendedName>
</protein>
<name>A0A1T5LEB5_9GAMM</name>
<dbReference type="GO" id="GO:0005886">
    <property type="term" value="C:plasma membrane"/>
    <property type="evidence" value="ECO:0007669"/>
    <property type="project" value="UniProtKB-SubCell"/>
</dbReference>
<evidence type="ECO:0000256" key="1">
    <source>
        <dbReference type="ARBA" id="ARBA00004651"/>
    </source>
</evidence>
<keyword evidence="5 6" id="KW-0472">Membrane</keyword>
<accession>A0A1T5LEB5</accession>
<proteinExistence type="predicted"/>
<evidence type="ECO:0000256" key="6">
    <source>
        <dbReference type="SAM" id="Phobius"/>
    </source>
</evidence>
<sequence length="310" mass="32538">MKRLYVIVGVILTLLSAFYFVQAIGKHWESLKSFEFGMLTLQAMIAAGVLYATTYLVSAATWQRALRFLGATLALGHSAAIILVSQFAKYLPGNVGHHVGRVLLAQRAGLPAQLVVGSLLVDSLMVVLAALLCSLPCYPLIWALASQRVALSGTWLLVILGCLLTAGAVAWLTRAHWLKAGALARLVSILANPKSFPLLGQGIGLYCISFLLGGLALSLLLGSLAPSVSPWSVLPEVVGVYAAAWLLGFLIPGAPAGLGIREACLLVGLAPIAGHDVALLAAALLRVTTTLMDAVVFAVGLVMMKRLPQA</sequence>
<dbReference type="AlphaFoldDB" id="A0A1T5LEB5"/>
<evidence type="ECO:0000256" key="2">
    <source>
        <dbReference type="ARBA" id="ARBA00022475"/>
    </source>
</evidence>
<dbReference type="Proteomes" id="UP000190341">
    <property type="component" value="Unassembled WGS sequence"/>
</dbReference>
<evidence type="ECO:0000313" key="8">
    <source>
        <dbReference type="Proteomes" id="UP000190341"/>
    </source>
</evidence>
<feature type="transmembrane region" description="Helical" evidence="6">
    <location>
        <begin position="155"/>
        <end position="173"/>
    </location>
</feature>
<dbReference type="Pfam" id="PF03706">
    <property type="entry name" value="LPG_synthase_TM"/>
    <property type="match status" value="1"/>
</dbReference>
<dbReference type="OrthoDB" id="2542372at2"/>
<feature type="transmembrane region" description="Helical" evidence="6">
    <location>
        <begin position="237"/>
        <end position="258"/>
    </location>
</feature>
<evidence type="ECO:0008006" key="9">
    <source>
        <dbReference type="Google" id="ProtNLM"/>
    </source>
</evidence>
<evidence type="ECO:0000256" key="5">
    <source>
        <dbReference type="ARBA" id="ARBA00023136"/>
    </source>
</evidence>
<feature type="transmembrane region" description="Helical" evidence="6">
    <location>
        <begin position="65"/>
        <end position="88"/>
    </location>
</feature>
<evidence type="ECO:0000256" key="3">
    <source>
        <dbReference type="ARBA" id="ARBA00022692"/>
    </source>
</evidence>
<feature type="transmembrane region" description="Helical" evidence="6">
    <location>
        <begin position="203"/>
        <end position="225"/>
    </location>
</feature>
<dbReference type="InterPro" id="IPR022791">
    <property type="entry name" value="L-PG_synthase/AglD"/>
</dbReference>
<keyword evidence="4 6" id="KW-1133">Transmembrane helix</keyword>
<organism evidence="7 8">
    <name type="scientific">Pseudoxanthomonas indica</name>
    <dbReference type="NCBI Taxonomy" id="428993"/>
    <lineage>
        <taxon>Bacteria</taxon>
        <taxon>Pseudomonadati</taxon>
        <taxon>Pseudomonadota</taxon>
        <taxon>Gammaproteobacteria</taxon>
        <taxon>Lysobacterales</taxon>
        <taxon>Lysobacteraceae</taxon>
        <taxon>Pseudoxanthomonas</taxon>
    </lineage>
</organism>
<feature type="transmembrane region" description="Helical" evidence="6">
    <location>
        <begin position="124"/>
        <end position="143"/>
    </location>
</feature>
<evidence type="ECO:0000313" key="7">
    <source>
        <dbReference type="EMBL" id="SKC74333.1"/>
    </source>
</evidence>
<comment type="subcellular location">
    <subcellularLocation>
        <location evidence="1">Cell membrane</location>
        <topology evidence="1">Multi-pass membrane protein</topology>
    </subcellularLocation>
</comment>
<feature type="transmembrane region" description="Helical" evidence="6">
    <location>
        <begin position="278"/>
        <end position="304"/>
    </location>
</feature>
<keyword evidence="3 6" id="KW-0812">Transmembrane</keyword>
<evidence type="ECO:0000256" key="4">
    <source>
        <dbReference type="ARBA" id="ARBA00022989"/>
    </source>
</evidence>